<evidence type="ECO:0000313" key="2">
    <source>
        <dbReference type="Proteomes" id="UP001202961"/>
    </source>
</evidence>
<dbReference type="Proteomes" id="UP001202961">
    <property type="component" value="Unassembled WGS sequence"/>
</dbReference>
<gene>
    <name evidence="1" type="ORF">NB063_22075</name>
</gene>
<keyword evidence="2" id="KW-1185">Reference proteome</keyword>
<dbReference type="Gene3D" id="3.90.1200.10">
    <property type="match status" value="1"/>
</dbReference>
<proteinExistence type="predicted"/>
<protein>
    <submittedName>
        <fullName evidence="1">Phosphotransferase</fullName>
    </submittedName>
</protein>
<dbReference type="SUPFAM" id="SSF56112">
    <property type="entry name" value="Protein kinase-like (PK-like)"/>
    <property type="match status" value="1"/>
</dbReference>
<name>A0ABT0U8Q7_9BACT</name>
<dbReference type="InterPro" id="IPR011009">
    <property type="entry name" value="Kinase-like_dom_sf"/>
</dbReference>
<dbReference type="EMBL" id="JAMQBK010000060">
    <property type="protein sequence ID" value="MCM2373310.1"/>
    <property type="molecule type" value="Genomic_DNA"/>
</dbReference>
<reference evidence="1 2" key="1">
    <citation type="journal article" date="2022" name="Syst. Appl. Microbiol.">
        <title>Rhodopirellula aestuarii sp. nov., a novel member of the genus Rhodopirellula isolated from brackish sediments collected in the Tagus River estuary, Portugal.</title>
        <authorList>
            <person name="Vitorino I.R."/>
            <person name="Klimek D."/>
            <person name="Calusinska M."/>
            <person name="Lobo-da-Cunha A."/>
            <person name="Vasconcelos V."/>
            <person name="Lage O.M."/>
        </authorList>
    </citation>
    <scope>NUCLEOTIDE SEQUENCE [LARGE SCALE GENOMIC DNA]</scope>
    <source>
        <strain evidence="1 2">ICT_H3.1</strain>
    </source>
</reference>
<sequence length="422" mass="45855">MFSHDDLLSIASQWLKSSDATSVGSSFRVSPVQSGFSGGHVFRIDEVRDVTPPTAWALKAWPPLISSERMARIAERIVQASQNCELLAPPLPRLNSPSTSVEAIGFRWELARWIAGTPLPADAGDEEIASGGRAIGRIHQAFNDNSLEESSPRLLPSDADNWAPAASPTPQIPRCLTDRMDRLVRLSRIVSPLTQTKLSVDSLATSLASRLGGEKLGDPASDFRCRQLAESLGEAAVWLGRCWNVVVPPLIDRLHTHTRDPEPHPTAWVLRDVHREHILFSSAAEHAPANKVTCGKASFGDCALGGRQVLGVFDYDAVDVDSPAADLARWAGDFGAIDASDLSEIRVPRSSPLEATVAGYRSVCPFSERQFDVAKTLMEVNSVGGLANWLVWLVAENRHFPVTASQIQGRIIHLIASVCRIC</sequence>
<evidence type="ECO:0000313" key="1">
    <source>
        <dbReference type="EMBL" id="MCM2373310.1"/>
    </source>
</evidence>
<accession>A0ABT0U8Q7</accession>
<dbReference type="RefSeq" id="WP_250931046.1">
    <property type="nucleotide sequence ID" value="NZ_JAMQBK010000060.1"/>
</dbReference>
<comment type="caution">
    <text evidence="1">The sequence shown here is derived from an EMBL/GenBank/DDBJ whole genome shotgun (WGS) entry which is preliminary data.</text>
</comment>
<organism evidence="1 2">
    <name type="scientific">Aporhodopirellula aestuarii</name>
    <dbReference type="NCBI Taxonomy" id="2950107"/>
    <lineage>
        <taxon>Bacteria</taxon>
        <taxon>Pseudomonadati</taxon>
        <taxon>Planctomycetota</taxon>
        <taxon>Planctomycetia</taxon>
        <taxon>Pirellulales</taxon>
        <taxon>Pirellulaceae</taxon>
        <taxon>Aporhodopirellula</taxon>
    </lineage>
</organism>